<sequence>MKLAQVLLFISGATFLSGCIVVASPSHANYHSKKELIIDAQMLNALDVEAGAGALVISGSDQVTEITVVADIYAEERNADDYELTLTKSGKNATLVAKINSNGFWQGDSPHIDIKIIMPSHLMLNVDDGSGAINISNIASSVEVKDGSGELTIKNIKSDLDINDGSGGLYISQVIGNVTIIDGSGEIEINDVDGDIDIDDGSGGIVVKGISGDAVFEDGSGDLTVSKVDGVITIDDGSGDIDVEQAGGLKILESGSGNLRIKQVKQSVEIDS</sequence>
<feature type="chain" id="PRO_5013211293" description="Adhesin domain-containing protein" evidence="1">
    <location>
        <begin position="29"/>
        <end position="272"/>
    </location>
</feature>
<evidence type="ECO:0000256" key="1">
    <source>
        <dbReference type="SAM" id="SignalP"/>
    </source>
</evidence>
<organism evidence="2 3">
    <name type="scientific">Cognaticolwellia beringensis</name>
    <dbReference type="NCBI Taxonomy" id="1967665"/>
    <lineage>
        <taxon>Bacteria</taxon>
        <taxon>Pseudomonadati</taxon>
        <taxon>Pseudomonadota</taxon>
        <taxon>Gammaproteobacteria</taxon>
        <taxon>Alteromonadales</taxon>
        <taxon>Colwelliaceae</taxon>
        <taxon>Cognaticolwellia</taxon>
    </lineage>
</organism>
<name>A0A222G491_9GAMM</name>
<feature type="signal peptide" evidence="1">
    <location>
        <begin position="1"/>
        <end position="28"/>
    </location>
</feature>
<keyword evidence="1" id="KW-0732">Signal</keyword>
<accession>A0A222G491</accession>
<proteinExistence type="predicted"/>
<dbReference type="PROSITE" id="PS51257">
    <property type="entry name" value="PROKAR_LIPOPROTEIN"/>
    <property type="match status" value="1"/>
</dbReference>
<dbReference type="KEGG" id="cber:B5D82_02390"/>
<dbReference type="EMBL" id="CP020465">
    <property type="protein sequence ID" value="ASP46728.1"/>
    <property type="molecule type" value="Genomic_DNA"/>
</dbReference>
<evidence type="ECO:0000313" key="3">
    <source>
        <dbReference type="Proteomes" id="UP000202259"/>
    </source>
</evidence>
<dbReference type="Proteomes" id="UP000202259">
    <property type="component" value="Chromosome"/>
</dbReference>
<dbReference type="AlphaFoldDB" id="A0A222G491"/>
<reference evidence="2 3" key="1">
    <citation type="submission" date="2017-08" db="EMBL/GenBank/DDBJ databases">
        <title>Complete genome of Colwellia sp. NB097-1, a psychrophile bacterium ioslated from Bering Sea.</title>
        <authorList>
            <person name="Chen X."/>
        </authorList>
    </citation>
    <scope>NUCLEOTIDE SEQUENCE [LARGE SCALE GENOMIC DNA]</scope>
    <source>
        <strain evidence="2 3">NB097-1</strain>
    </source>
</reference>
<keyword evidence="3" id="KW-1185">Reference proteome</keyword>
<protein>
    <recommendedName>
        <fullName evidence="4">Adhesin domain-containing protein</fullName>
    </recommendedName>
</protein>
<evidence type="ECO:0008006" key="4">
    <source>
        <dbReference type="Google" id="ProtNLM"/>
    </source>
</evidence>
<dbReference type="RefSeq" id="WP_081148919.1">
    <property type="nucleotide sequence ID" value="NZ_CP020465.1"/>
</dbReference>
<gene>
    <name evidence="2" type="ORF">B5D82_02390</name>
</gene>
<dbReference type="OrthoDB" id="6195678at2"/>
<evidence type="ECO:0000313" key="2">
    <source>
        <dbReference type="EMBL" id="ASP46728.1"/>
    </source>
</evidence>